<dbReference type="AlphaFoldDB" id="A0A212JH36"/>
<protein>
    <submittedName>
        <fullName evidence="1">Uncharacterized protein</fullName>
    </submittedName>
</protein>
<proteinExistence type="predicted"/>
<dbReference type="PROSITE" id="PS51257">
    <property type="entry name" value="PROKAR_LIPOPROTEIN"/>
    <property type="match status" value="1"/>
</dbReference>
<name>A0A212JH36_9BACT</name>
<dbReference type="EMBL" id="FLUM01000001">
    <property type="protein sequence ID" value="SBV98766.1"/>
    <property type="molecule type" value="Genomic_DNA"/>
</dbReference>
<accession>A0A212JH36</accession>
<reference evidence="1" key="1">
    <citation type="submission" date="2016-04" db="EMBL/GenBank/DDBJ databases">
        <authorList>
            <person name="Evans L.H."/>
            <person name="Alamgir A."/>
            <person name="Owens N."/>
            <person name="Weber N.D."/>
            <person name="Virtaneva K."/>
            <person name="Barbian K."/>
            <person name="Babar A."/>
            <person name="Rosenke K."/>
        </authorList>
    </citation>
    <scope>NUCLEOTIDE SEQUENCE</scope>
    <source>
        <strain evidence="1">86-1</strain>
    </source>
</reference>
<dbReference type="InterPro" id="IPR043769">
    <property type="entry name" value="DUF5715"/>
</dbReference>
<sequence length="219" mass="25118">MRYMWILSIGILSMISCSSKGQSDEEKPVAEVRKYSRFNGNYNKTFADLQDVQIEAAMANGVGPLVSRADTALYEGQLVRIPNELDIYKVDKLKHSMPFLVPKAATLLSDICLNFRDSLISKKMVLYKPIVTSITRTDDDVKGLSRRNRNTSDNSTHRYATTFDIAWTRFEKVNPSDPRTLDDGRLKAVLGQVLHDLRQRDRCYVKHERKQSCFHITVR</sequence>
<gene>
    <name evidence="1" type="ORF">KL86DYS1_12260</name>
</gene>
<dbReference type="Pfam" id="PF18979">
    <property type="entry name" value="DUF5715"/>
    <property type="match status" value="1"/>
</dbReference>
<evidence type="ECO:0000313" key="1">
    <source>
        <dbReference type="EMBL" id="SBV98766.1"/>
    </source>
</evidence>
<organism evidence="1">
    <name type="scientific">uncultured Dysgonomonas sp</name>
    <dbReference type="NCBI Taxonomy" id="206096"/>
    <lineage>
        <taxon>Bacteria</taxon>
        <taxon>Pseudomonadati</taxon>
        <taxon>Bacteroidota</taxon>
        <taxon>Bacteroidia</taxon>
        <taxon>Bacteroidales</taxon>
        <taxon>Dysgonomonadaceae</taxon>
        <taxon>Dysgonomonas</taxon>
        <taxon>environmental samples</taxon>
    </lineage>
</organism>